<dbReference type="SUPFAM" id="SSF46785">
    <property type="entry name" value="Winged helix' DNA-binding domain"/>
    <property type="match status" value="1"/>
</dbReference>
<evidence type="ECO:0000313" key="1">
    <source>
        <dbReference type="EMBL" id="WTR75843.1"/>
    </source>
</evidence>
<dbReference type="RefSeq" id="WP_327166816.1">
    <property type="nucleotide sequence ID" value="NZ_CP108189.1"/>
</dbReference>
<reference evidence="1 2" key="1">
    <citation type="submission" date="2022-10" db="EMBL/GenBank/DDBJ databases">
        <title>The complete genomes of actinobacterial strains from the NBC collection.</title>
        <authorList>
            <person name="Joergensen T.S."/>
            <person name="Alvarez Arevalo M."/>
            <person name="Sterndorff E.B."/>
            <person name="Faurdal D."/>
            <person name="Vuksanovic O."/>
            <person name="Mourched A.-S."/>
            <person name="Charusanti P."/>
            <person name="Shaw S."/>
            <person name="Blin K."/>
            <person name="Weber T."/>
        </authorList>
    </citation>
    <scope>NUCLEOTIDE SEQUENCE [LARGE SCALE GENOMIC DNA]</scope>
    <source>
        <strain evidence="1 2">NBC_00123</strain>
        <plasmid evidence="1 2">unnamed1</plasmid>
    </source>
</reference>
<proteinExistence type="predicted"/>
<dbReference type="Gene3D" id="1.10.10.10">
    <property type="entry name" value="Winged helix-like DNA-binding domain superfamily/Winged helix DNA-binding domain"/>
    <property type="match status" value="1"/>
</dbReference>
<keyword evidence="1" id="KW-0614">Plasmid</keyword>
<dbReference type="InterPro" id="IPR036390">
    <property type="entry name" value="WH_DNA-bd_sf"/>
</dbReference>
<protein>
    <recommendedName>
        <fullName evidence="3">MarR family transcriptional regulator</fullName>
    </recommendedName>
</protein>
<name>A0ABZ1LQZ5_9ACTN</name>
<geneLocation type="plasmid" evidence="1 2">
    <name>unnamed1</name>
</geneLocation>
<dbReference type="EMBL" id="CP108189">
    <property type="protein sequence ID" value="WTR75843.1"/>
    <property type="molecule type" value="Genomic_DNA"/>
</dbReference>
<organism evidence="1 2">
    <name type="scientific">Streptomyces zaomyceticus</name>
    <dbReference type="NCBI Taxonomy" id="68286"/>
    <lineage>
        <taxon>Bacteria</taxon>
        <taxon>Bacillati</taxon>
        <taxon>Actinomycetota</taxon>
        <taxon>Actinomycetes</taxon>
        <taxon>Kitasatosporales</taxon>
        <taxon>Streptomycetaceae</taxon>
        <taxon>Streptomyces</taxon>
    </lineage>
</organism>
<sequence>MPKPVMSPLVTERIWALPIGPAAVKFLSYLVFRSETGTGNLPSQQAMSAEYRVSPAAVSKLLDPLFELNVVLRTPSERSRRANNYCLHPLAARYESADAMDEAFAQALEDMRSGDLLPLKLPEYQTVPPTQGTPKLRSVA</sequence>
<evidence type="ECO:0000313" key="2">
    <source>
        <dbReference type="Proteomes" id="UP001622594"/>
    </source>
</evidence>
<dbReference type="Proteomes" id="UP001622594">
    <property type="component" value="Plasmid unnamed1"/>
</dbReference>
<dbReference type="InterPro" id="IPR036388">
    <property type="entry name" value="WH-like_DNA-bd_sf"/>
</dbReference>
<keyword evidence="2" id="KW-1185">Reference proteome</keyword>
<accession>A0ABZ1LQZ5</accession>
<gene>
    <name evidence="1" type="ORF">OG814_42055</name>
</gene>
<evidence type="ECO:0008006" key="3">
    <source>
        <dbReference type="Google" id="ProtNLM"/>
    </source>
</evidence>